<organism evidence="2 3">
    <name type="scientific">Spodoptera exigua</name>
    <name type="common">Beet armyworm</name>
    <name type="synonym">Noctua fulgens</name>
    <dbReference type="NCBI Taxonomy" id="7107"/>
    <lineage>
        <taxon>Eukaryota</taxon>
        <taxon>Metazoa</taxon>
        <taxon>Ecdysozoa</taxon>
        <taxon>Arthropoda</taxon>
        <taxon>Hexapoda</taxon>
        <taxon>Insecta</taxon>
        <taxon>Pterygota</taxon>
        <taxon>Neoptera</taxon>
        <taxon>Endopterygota</taxon>
        <taxon>Lepidoptera</taxon>
        <taxon>Glossata</taxon>
        <taxon>Ditrysia</taxon>
        <taxon>Noctuoidea</taxon>
        <taxon>Noctuidae</taxon>
        <taxon>Amphipyrinae</taxon>
        <taxon>Spodoptera</taxon>
    </lineage>
</organism>
<accession>A0A922SGH2</accession>
<evidence type="ECO:0000256" key="1">
    <source>
        <dbReference type="SAM" id="SignalP"/>
    </source>
</evidence>
<protein>
    <submittedName>
        <fullName evidence="2">Uncharacterized protein</fullName>
    </submittedName>
</protein>
<sequence length="182" mass="19759">MGVKVIALIALLVVSVYGQDVTVSDNEVTKEVVVDNLFSEDTTVLETVTEPTKDEVVEEANPVEIISATDDLQVRSGKYQLNDGLVGEEPISLDAVNFDSNNDAGESEKQLLSPGTTQVTNNEYGIKGVTKFLDNHDLAKSTDTKSMVPTYVGVFAQTLAHIVFVYDTEGTNDKHLAMFDNV</sequence>
<proteinExistence type="predicted"/>
<feature type="chain" id="PRO_5037620795" evidence="1">
    <location>
        <begin position="19"/>
        <end position="182"/>
    </location>
</feature>
<reference evidence="2" key="1">
    <citation type="journal article" date="2021" name="G3 (Bethesda)">
        <title>Genome and transcriptome analysis of the beet armyworm Spodoptera exigua reveals targets for pest control. .</title>
        <authorList>
            <person name="Simon S."/>
            <person name="Breeschoten T."/>
            <person name="Jansen H.J."/>
            <person name="Dirks R.P."/>
            <person name="Schranz M.E."/>
            <person name="Ros V.I.D."/>
        </authorList>
    </citation>
    <scope>NUCLEOTIDE SEQUENCE</scope>
    <source>
        <strain evidence="2">TB_SE_WUR_2020</strain>
    </source>
</reference>
<feature type="signal peptide" evidence="1">
    <location>
        <begin position="1"/>
        <end position="18"/>
    </location>
</feature>
<gene>
    <name evidence="2" type="ORF">HF086_010898</name>
</gene>
<keyword evidence="1" id="KW-0732">Signal</keyword>
<evidence type="ECO:0000313" key="3">
    <source>
        <dbReference type="Proteomes" id="UP000814243"/>
    </source>
</evidence>
<comment type="caution">
    <text evidence="2">The sequence shown here is derived from an EMBL/GenBank/DDBJ whole genome shotgun (WGS) entry which is preliminary data.</text>
</comment>
<name>A0A922SGH2_SPOEX</name>
<dbReference type="EMBL" id="JACEFF010000446">
    <property type="protein sequence ID" value="KAH9637487.1"/>
    <property type="molecule type" value="Genomic_DNA"/>
</dbReference>
<evidence type="ECO:0000313" key="2">
    <source>
        <dbReference type="EMBL" id="KAH9637487.1"/>
    </source>
</evidence>
<dbReference type="Proteomes" id="UP000814243">
    <property type="component" value="Unassembled WGS sequence"/>
</dbReference>
<dbReference type="AlphaFoldDB" id="A0A922SGH2"/>